<evidence type="ECO:0000313" key="3">
    <source>
        <dbReference type="Proteomes" id="UP001431209"/>
    </source>
</evidence>
<feature type="signal peptide" evidence="1">
    <location>
        <begin position="1"/>
        <end position="18"/>
    </location>
</feature>
<dbReference type="AlphaFoldDB" id="A0AAW2Z261"/>
<reference evidence="2 3" key="1">
    <citation type="submission" date="2024-03" db="EMBL/GenBank/DDBJ databases">
        <title>The Acrasis kona genome and developmental transcriptomes reveal deep origins of eukaryotic multicellular pathways.</title>
        <authorList>
            <person name="Sheikh S."/>
            <person name="Fu C.-J."/>
            <person name="Brown M.W."/>
            <person name="Baldauf S.L."/>
        </authorList>
    </citation>
    <scope>NUCLEOTIDE SEQUENCE [LARGE SCALE GENOMIC DNA]</scope>
    <source>
        <strain evidence="2 3">ATCC MYA-3509</strain>
    </source>
</reference>
<comment type="caution">
    <text evidence="2">The sequence shown here is derived from an EMBL/GenBank/DDBJ whole genome shotgun (WGS) entry which is preliminary data.</text>
</comment>
<proteinExistence type="predicted"/>
<keyword evidence="1" id="KW-0732">Signal</keyword>
<evidence type="ECO:0000313" key="2">
    <source>
        <dbReference type="EMBL" id="KAL0483060.1"/>
    </source>
</evidence>
<feature type="chain" id="PRO_5043587654" evidence="1">
    <location>
        <begin position="19"/>
        <end position="222"/>
    </location>
</feature>
<organism evidence="2 3">
    <name type="scientific">Acrasis kona</name>
    <dbReference type="NCBI Taxonomy" id="1008807"/>
    <lineage>
        <taxon>Eukaryota</taxon>
        <taxon>Discoba</taxon>
        <taxon>Heterolobosea</taxon>
        <taxon>Tetramitia</taxon>
        <taxon>Eutetramitia</taxon>
        <taxon>Acrasidae</taxon>
        <taxon>Acrasis</taxon>
    </lineage>
</organism>
<sequence length="222" mass="25984">MKVELFFVLFLLCVCTKSDPCGNTAKYFEELSRRDLSTSRDTLANAEDAKYPVWPLQFNCTLQKIWPDDHEVQWTKLYYDWKILGMKFSFFEWYQDVKGVWGKEYCIILFKNTTIYVIREGKQSCAIRAREIPPVSPYWLRTTEFKGNVMFREMYSELWEFPKEGTPLDGIQYYMRAGNSPAERAPLRSTNQQGDPGVTDYTDFVVGPQNPNTFAVPSYCPK</sequence>
<keyword evidence="3" id="KW-1185">Reference proteome</keyword>
<dbReference type="EMBL" id="JAOPGA020000925">
    <property type="protein sequence ID" value="KAL0483060.1"/>
    <property type="molecule type" value="Genomic_DNA"/>
</dbReference>
<accession>A0AAW2Z261</accession>
<gene>
    <name evidence="2" type="ORF">AKO1_014939</name>
</gene>
<dbReference type="Proteomes" id="UP001431209">
    <property type="component" value="Unassembled WGS sequence"/>
</dbReference>
<evidence type="ECO:0000256" key="1">
    <source>
        <dbReference type="SAM" id="SignalP"/>
    </source>
</evidence>
<protein>
    <submittedName>
        <fullName evidence="2">Urocanate hydratase</fullName>
    </submittedName>
</protein>
<name>A0AAW2Z261_9EUKA</name>